<keyword evidence="1" id="KW-0812">Transmembrane</keyword>
<feature type="transmembrane region" description="Helical" evidence="1">
    <location>
        <begin position="30"/>
        <end position="51"/>
    </location>
</feature>
<proteinExistence type="predicted"/>
<dbReference type="RefSeq" id="WP_255900503.1">
    <property type="nucleotide sequence ID" value="NZ_JAFMZO010000002.1"/>
</dbReference>
<dbReference type="EMBL" id="JBHUHZ010000002">
    <property type="protein sequence ID" value="MFD2163658.1"/>
    <property type="molecule type" value="Genomic_DNA"/>
</dbReference>
<organism evidence="3 4">
    <name type="scientific">Paradesertivirga mongoliensis</name>
    <dbReference type="NCBI Taxonomy" id="2100740"/>
    <lineage>
        <taxon>Bacteria</taxon>
        <taxon>Pseudomonadati</taxon>
        <taxon>Bacteroidota</taxon>
        <taxon>Sphingobacteriia</taxon>
        <taxon>Sphingobacteriales</taxon>
        <taxon>Sphingobacteriaceae</taxon>
        <taxon>Paradesertivirga</taxon>
    </lineage>
</organism>
<feature type="domain" description="SHOCT" evidence="2">
    <location>
        <begin position="73"/>
        <end position="100"/>
    </location>
</feature>
<dbReference type="Proteomes" id="UP001597387">
    <property type="component" value="Unassembled WGS sequence"/>
</dbReference>
<dbReference type="Pfam" id="PF09851">
    <property type="entry name" value="SHOCT"/>
    <property type="match status" value="1"/>
</dbReference>
<evidence type="ECO:0000313" key="3">
    <source>
        <dbReference type="EMBL" id="MFD2163658.1"/>
    </source>
</evidence>
<accession>A0ABW4ZNL9</accession>
<evidence type="ECO:0000313" key="4">
    <source>
        <dbReference type="Proteomes" id="UP001597387"/>
    </source>
</evidence>
<name>A0ABW4ZNL9_9SPHI</name>
<evidence type="ECO:0000259" key="2">
    <source>
        <dbReference type="Pfam" id="PF09851"/>
    </source>
</evidence>
<comment type="caution">
    <text evidence="3">The sequence shown here is derived from an EMBL/GenBank/DDBJ whole genome shotgun (WGS) entry which is preliminary data.</text>
</comment>
<dbReference type="InterPro" id="IPR018649">
    <property type="entry name" value="SHOCT"/>
</dbReference>
<reference evidence="4" key="1">
    <citation type="journal article" date="2019" name="Int. J. Syst. Evol. Microbiol.">
        <title>The Global Catalogue of Microorganisms (GCM) 10K type strain sequencing project: providing services to taxonomists for standard genome sequencing and annotation.</title>
        <authorList>
            <consortium name="The Broad Institute Genomics Platform"/>
            <consortium name="The Broad Institute Genome Sequencing Center for Infectious Disease"/>
            <person name="Wu L."/>
            <person name="Ma J."/>
        </authorList>
    </citation>
    <scope>NUCLEOTIDE SEQUENCE [LARGE SCALE GENOMIC DNA]</scope>
    <source>
        <strain evidence="4">KCTC 42217</strain>
    </source>
</reference>
<keyword evidence="1" id="KW-0472">Membrane</keyword>
<keyword evidence="4" id="KW-1185">Reference proteome</keyword>
<dbReference type="Pfam" id="PF14373">
    <property type="entry name" value="Imm_superinfect"/>
    <property type="match status" value="1"/>
</dbReference>
<sequence length="102" mass="11610">MEAIVLITLLLVYFVPTVMAWGKRCQNSVLMLNLFLGWTIIGWIIALIWSLNKDAQPVKIINQPSPQKQTSVDQLTRLAELRDKGVLSQEEFEGQKNKILNS</sequence>
<keyword evidence="1" id="KW-1133">Transmembrane helix</keyword>
<dbReference type="InterPro" id="IPR016410">
    <property type="entry name" value="Phage_imm"/>
</dbReference>
<gene>
    <name evidence="3" type="ORF">ACFSJU_14710</name>
</gene>
<protein>
    <submittedName>
        <fullName evidence="3">Superinfection immunity protein</fullName>
    </submittedName>
</protein>
<evidence type="ECO:0000256" key="1">
    <source>
        <dbReference type="SAM" id="Phobius"/>
    </source>
</evidence>